<dbReference type="GO" id="GO:0008270">
    <property type="term" value="F:zinc ion binding"/>
    <property type="evidence" value="ECO:0007669"/>
    <property type="project" value="UniProtKB-KW"/>
</dbReference>
<feature type="region of interest" description="Disordered" evidence="6">
    <location>
        <begin position="378"/>
        <end position="409"/>
    </location>
</feature>
<evidence type="ECO:0000256" key="2">
    <source>
        <dbReference type="ARBA" id="ARBA00023155"/>
    </source>
</evidence>
<dbReference type="InterPro" id="IPR008422">
    <property type="entry name" value="KN_HD"/>
</dbReference>
<feature type="region of interest" description="Disordered" evidence="6">
    <location>
        <begin position="889"/>
        <end position="926"/>
    </location>
</feature>
<dbReference type="SMART" id="SM00389">
    <property type="entry name" value="HOX"/>
    <property type="match status" value="1"/>
</dbReference>
<feature type="compositionally biased region" description="Basic residues" evidence="6">
    <location>
        <begin position="387"/>
        <end position="397"/>
    </location>
</feature>
<dbReference type="InterPro" id="IPR013087">
    <property type="entry name" value="Znf_C2H2_type"/>
</dbReference>
<feature type="compositionally biased region" description="Gly residues" evidence="6">
    <location>
        <begin position="912"/>
        <end position="926"/>
    </location>
</feature>
<evidence type="ECO:0000313" key="10">
    <source>
        <dbReference type="EMBL" id="KAK4450646.1"/>
    </source>
</evidence>
<evidence type="ECO:0000256" key="4">
    <source>
        <dbReference type="PROSITE-ProRule" id="PRU00042"/>
    </source>
</evidence>
<keyword evidence="11" id="KW-1185">Reference proteome</keyword>
<evidence type="ECO:0000259" key="9">
    <source>
        <dbReference type="PROSITE" id="PS51253"/>
    </source>
</evidence>
<accession>A0AAV9GSN1</accession>
<evidence type="ECO:0000256" key="3">
    <source>
        <dbReference type="ARBA" id="ARBA00023242"/>
    </source>
</evidence>
<keyword evidence="4" id="KW-0479">Metal-binding</keyword>
<dbReference type="PROSITE" id="PS50157">
    <property type="entry name" value="ZINC_FINGER_C2H2_2"/>
    <property type="match status" value="1"/>
</dbReference>
<reference evidence="10" key="2">
    <citation type="submission" date="2023-05" db="EMBL/GenBank/DDBJ databases">
        <authorList>
            <consortium name="Lawrence Berkeley National Laboratory"/>
            <person name="Steindorff A."/>
            <person name="Hensen N."/>
            <person name="Bonometti L."/>
            <person name="Westerberg I."/>
            <person name="Brannstrom I.O."/>
            <person name="Guillou S."/>
            <person name="Cros-Aarteil S."/>
            <person name="Calhoun S."/>
            <person name="Haridas S."/>
            <person name="Kuo A."/>
            <person name="Mondo S."/>
            <person name="Pangilinan J."/>
            <person name="Riley R."/>
            <person name="Labutti K."/>
            <person name="Andreopoulos B."/>
            <person name="Lipzen A."/>
            <person name="Chen C."/>
            <person name="Yanf M."/>
            <person name="Daum C."/>
            <person name="Ng V."/>
            <person name="Clum A."/>
            <person name="Ohm R."/>
            <person name="Martin F."/>
            <person name="Silar P."/>
            <person name="Natvig D."/>
            <person name="Lalanne C."/>
            <person name="Gautier V."/>
            <person name="Ament-Velasquez S.L."/>
            <person name="Kruys A."/>
            <person name="Hutchinson M.I."/>
            <person name="Powell A.J."/>
            <person name="Barry K."/>
            <person name="Miller A.N."/>
            <person name="Grigoriev I.V."/>
            <person name="Debuchy R."/>
            <person name="Gladieux P."/>
            <person name="Thoren M.H."/>
            <person name="Johannesson H."/>
        </authorList>
    </citation>
    <scope>NUCLEOTIDE SEQUENCE</scope>
    <source>
        <strain evidence="10">PSN243</strain>
    </source>
</reference>
<dbReference type="EMBL" id="MU865931">
    <property type="protein sequence ID" value="KAK4450646.1"/>
    <property type="molecule type" value="Genomic_DNA"/>
</dbReference>
<dbReference type="CDD" id="cd00086">
    <property type="entry name" value="homeodomain"/>
    <property type="match status" value="1"/>
</dbReference>
<dbReference type="InterPro" id="IPR001356">
    <property type="entry name" value="HD"/>
</dbReference>
<sequence>MPVIPEMDEFVNWDNADPATGTATTLDLMSPSFAIMDPILDRDHDLDLALENVDGDDFSFWALQHYENSHLPTLDPTLDMDLSLDDSPKAFDESFETPDAPCAHCQAGGYQCKRIREGKYKGYCTSCVALRCGCSFGLAGPTPYPTDSAFPHNPWPVMGDHPDAITQEDGHHEGLPLASLSEPASLNETGASGDVSANVGRKAGARFSRESVKILKNWLSTHSKHPYPNEEEKKMLQKQTGLDKTQITNWLANARRRKKIIAPRSTSPGVRTWANAIDIPQRRGTPASFEHMNPLQRWQNSPPENEPASVTAIARAVTASTSSNFSSSGLNSPFSLHFTDDGSGRSVCNVSSISSIEASVSSGGSFASAFSHASRGSMGSFGSLDRGRRRRRRKVANRKSNDHGIPPASAPLKSFQCTFCTETFRTKHDWQRHEKSLHLSLERWVCTPDGPRAFSPENGQVSCVFCGKANPDEAHVESHNHSACQERTLGERTFYRKDHLRQHLKLVHGVKFASWSMEQWKVATPEIRSRCGFCGIVMDTWTIRVDHLAEHFKTGKTMADWKGDWGFDAPVVDMVENGIPPYLIHDERNSPYPYEATQASPDTARNAYELLKSELLFYITNVRQEKGEAPTDEELQVEACRIVFGAEVLSKQGISAQASWLRDLLLSSDELTMRARMAPIRSQVDSRQAHLRINGKDNIFDGDAMEAELQEYVKARHLLGLTAMDSELQVEACNVIGRMEESSNHPSEDIANFLLRLIFNSTRWLAPFRQRAVLPRSEDVEDEAARSKDPTTIDSTIHNYSRLESELAEYVRVQQSLGVEPSDADLQKQARLIIYEIDDDGWNQTAADNADWLRAFRQRHASPESSAAALASKQPLTISFVTQGACSRLEMPSQRSTSRPRLGSSGSLSSGAGSGSYSGSGSGSGFGKCTPTTDWKNMKTVGPYFFNDANCYRRLARELSRWCSATMSPNNPNCHIPSDEELQHQARWILYEDDDPWNQTAADNAEWLRRFKRQVGILTDPSLPGLPDGLQWNIAQGGSGFAPPYMFPNPNIPIASVKDDCVTINTEGKPIQAESTTATKYLQSFTTRHQPPASVFCSRELETGLAEFVESEVSLLGCGGGKAAAQAAFPHDEAIRAKAKEILKTPNTAADDPVLMEKFRKMMKERLGLASPGESTFGAQAQVSLNQGAQGEIQMSGTTMPDIDPLSPTGVDFSFPSDMNLDMTDGELNNILQEIDFDFGDMSTLPSPGDVLSGITKG</sequence>
<dbReference type="InterPro" id="IPR050224">
    <property type="entry name" value="TALE_homeobox"/>
</dbReference>
<name>A0AAV9GSN1_9PEZI</name>
<comment type="subcellular location">
    <subcellularLocation>
        <location evidence="5">Nucleus</location>
    </subcellularLocation>
</comment>
<dbReference type="PANTHER" id="PTHR11850">
    <property type="entry name" value="HOMEOBOX PROTEIN TRANSCRIPTION FACTORS"/>
    <property type="match status" value="1"/>
</dbReference>
<protein>
    <submittedName>
        <fullName evidence="10">C2H2 type zinc finger-containing protein</fullName>
    </submittedName>
</protein>
<dbReference type="GO" id="GO:0005634">
    <property type="term" value="C:nucleus"/>
    <property type="evidence" value="ECO:0007669"/>
    <property type="project" value="UniProtKB-SubCell"/>
</dbReference>
<dbReference type="SUPFAM" id="SSF46689">
    <property type="entry name" value="Homeodomain-like"/>
    <property type="match status" value="2"/>
</dbReference>
<organism evidence="10 11">
    <name type="scientific">Podospora aff. communis PSN243</name>
    <dbReference type="NCBI Taxonomy" id="3040156"/>
    <lineage>
        <taxon>Eukaryota</taxon>
        <taxon>Fungi</taxon>
        <taxon>Dikarya</taxon>
        <taxon>Ascomycota</taxon>
        <taxon>Pezizomycotina</taxon>
        <taxon>Sordariomycetes</taxon>
        <taxon>Sordariomycetidae</taxon>
        <taxon>Sordariales</taxon>
        <taxon>Podosporaceae</taxon>
        <taxon>Podospora</taxon>
    </lineage>
</organism>
<dbReference type="PROSITE" id="PS51253">
    <property type="entry name" value="HTH_CENPB"/>
    <property type="match status" value="1"/>
</dbReference>
<dbReference type="GO" id="GO:0006355">
    <property type="term" value="P:regulation of DNA-templated transcription"/>
    <property type="evidence" value="ECO:0007669"/>
    <property type="project" value="InterPro"/>
</dbReference>
<keyword evidence="2 5" id="KW-0371">Homeobox</keyword>
<keyword evidence="3 5" id="KW-0539">Nucleus</keyword>
<evidence type="ECO:0000256" key="6">
    <source>
        <dbReference type="SAM" id="MobiDB-lite"/>
    </source>
</evidence>
<gene>
    <name evidence="10" type="ORF">QBC34DRAFT_459718</name>
</gene>
<dbReference type="InterPro" id="IPR006600">
    <property type="entry name" value="HTH_CenpB_DNA-bd_dom"/>
</dbReference>
<dbReference type="GO" id="GO:0003677">
    <property type="term" value="F:DNA binding"/>
    <property type="evidence" value="ECO:0007669"/>
    <property type="project" value="UniProtKB-UniRule"/>
</dbReference>
<comment type="caution">
    <text evidence="10">The sequence shown here is derived from an EMBL/GenBank/DDBJ whole genome shotgun (WGS) entry which is preliminary data.</text>
</comment>
<dbReference type="Gene3D" id="1.10.10.60">
    <property type="entry name" value="Homeodomain-like"/>
    <property type="match status" value="1"/>
</dbReference>
<evidence type="ECO:0000313" key="11">
    <source>
        <dbReference type="Proteomes" id="UP001321760"/>
    </source>
</evidence>
<evidence type="ECO:0000256" key="5">
    <source>
        <dbReference type="PROSITE-ProRule" id="PRU00108"/>
    </source>
</evidence>
<keyword evidence="4" id="KW-0863">Zinc-finger</keyword>
<dbReference type="AlphaFoldDB" id="A0AAV9GSN1"/>
<evidence type="ECO:0000256" key="1">
    <source>
        <dbReference type="ARBA" id="ARBA00023125"/>
    </source>
</evidence>
<evidence type="ECO:0000259" key="7">
    <source>
        <dbReference type="PROSITE" id="PS50071"/>
    </source>
</evidence>
<keyword evidence="1 5" id="KW-0238">DNA-binding</keyword>
<feature type="DNA-binding region" description="Homeobox" evidence="5">
    <location>
        <begin position="200"/>
        <end position="262"/>
    </location>
</feature>
<dbReference type="InterPro" id="IPR009057">
    <property type="entry name" value="Homeodomain-like_sf"/>
</dbReference>
<reference evidence="10" key="1">
    <citation type="journal article" date="2023" name="Mol. Phylogenet. Evol.">
        <title>Genome-scale phylogeny and comparative genomics of the fungal order Sordariales.</title>
        <authorList>
            <person name="Hensen N."/>
            <person name="Bonometti L."/>
            <person name="Westerberg I."/>
            <person name="Brannstrom I.O."/>
            <person name="Guillou S."/>
            <person name="Cros-Aarteil S."/>
            <person name="Calhoun S."/>
            <person name="Haridas S."/>
            <person name="Kuo A."/>
            <person name="Mondo S."/>
            <person name="Pangilinan J."/>
            <person name="Riley R."/>
            <person name="LaButti K."/>
            <person name="Andreopoulos B."/>
            <person name="Lipzen A."/>
            <person name="Chen C."/>
            <person name="Yan M."/>
            <person name="Daum C."/>
            <person name="Ng V."/>
            <person name="Clum A."/>
            <person name="Steindorff A."/>
            <person name="Ohm R.A."/>
            <person name="Martin F."/>
            <person name="Silar P."/>
            <person name="Natvig D.O."/>
            <person name="Lalanne C."/>
            <person name="Gautier V."/>
            <person name="Ament-Velasquez S.L."/>
            <person name="Kruys A."/>
            <person name="Hutchinson M.I."/>
            <person name="Powell A.J."/>
            <person name="Barry K."/>
            <person name="Miller A.N."/>
            <person name="Grigoriev I.V."/>
            <person name="Debuchy R."/>
            <person name="Gladieux P."/>
            <person name="Hiltunen Thoren M."/>
            <person name="Johannesson H."/>
        </authorList>
    </citation>
    <scope>NUCLEOTIDE SEQUENCE</scope>
    <source>
        <strain evidence="10">PSN243</strain>
    </source>
</reference>
<dbReference type="Pfam" id="PF03221">
    <property type="entry name" value="HTH_Tnp_Tc5"/>
    <property type="match status" value="1"/>
</dbReference>
<dbReference type="Pfam" id="PF05920">
    <property type="entry name" value="Homeobox_KN"/>
    <property type="match status" value="1"/>
</dbReference>
<feature type="domain" description="Homeobox" evidence="7">
    <location>
        <begin position="198"/>
        <end position="261"/>
    </location>
</feature>
<feature type="domain" description="HTH CENPB-type" evidence="9">
    <location>
        <begin position="791"/>
        <end position="866"/>
    </location>
</feature>
<keyword evidence="4" id="KW-0862">Zinc</keyword>
<evidence type="ECO:0000259" key="8">
    <source>
        <dbReference type="PROSITE" id="PS50157"/>
    </source>
</evidence>
<dbReference type="Proteomes" id="UP001321760">
    <property type="component" value="Unassembled WGS sequence"/>
</dbReference>
<proteinExistence type="predicted"/>
<dbReference type="PROSITE" id="PS00028">
    <property type="entry name" value="ZINC_FINGER_C2H2_1"/>
    <property type="match status" value="1"/>
</dbReference>
<dbReference type="SMART" id="SM00355">
    <property type="entry name" value="ZnF_C2H2"/>
    <property type="match status" value="3"/>
</dbReference>
<feature type="domain" description="C2H2-type" evidence="8">
    <location>
        <begin position="415"/>
        <end position="443"/>
    </location>
</feature>
<dbReference type="PROSITE" id="PS50071">
    <property type="entry name" value="HOMEOBOX_2"/>
    <property type="match status" value="1"/>
</dbReference>